<evidence type="ECO:0000256" key="1">
    <source>
        <dbReference type="SAM" id="MobiDB-lite"/>
    </source>
</evidence>
<feature type="region of interest" description="Disordered" evidence="1">
    <location>
        <begin position="132"/>
        <end position="154"/>
    </location>
</feature>
<feature type="non-terminal residue" evidence="2">
    <location>
        <position position="154"/>
    </location>
</feature>
<name>V5HLN1_IXORI</name>
<dbReference type="AlphaFoldDB" id="V5HLN1"/>
<reference evidence="2" key="1">
    <citation type="journal article" date="2015" name="Sci. Rep.">
        <title>Tissue- and time-dependent transcription in Ixodes ricinus salivary glands and midguts when blood feeding on the vertebrate host.</title>
        <authorList>
            <person name="Kotsyfakis M."/>
            <person name="Schwarz A."/>
            <person name="Erhart J."/>
            <person name="Ribeiro J.M."/>
        </authorList>
    </citation>
    <scope>NUCLEOTIDE SEQUENCE</scope>
    <source>
        <tissue evidence="2">Salivary gland and midgut</tissue>
    </source>
</reference>
<sequence>IATEVRQVSEGTPEPDYHLLALWDKRTRALEKYRQGKQKKHLDKVNRLTEDASKYANELSIDRWLGYCESFDDKTNLRDVWKTFNSMSGKKKGISPVPVIALLSNEKTEEILNKLGDIFFPQPPTKPEAIIYHPTHSGPGDKPEDLPFTEWELG</sequence>
<feature type="non-terminal residue" evidence="2">
    <location>
        <position position="1"/>
    </location>
</feature>
<proteinExistence type="evidence at transcript level"/>
<protein>
    <submittedName>
        <fullName evidence="2">Uncharacterized protein</fullName>
    </submittedName>
</protein>
<organism evidence="2">
    <name type="scientific">Ixodes ricinus</name>
    <name type="common">Common tick</name>
    <name type="synonym">Acarus ricinus</name>
    <dbReference type="NCBI Taxonomy" id="34613"/>
    <lineage>
        <taxon>Eukaryota</taxon>
        <taxon>Metazoa</taxon>
        <taxon>Ecdysozoa</taxon>
        <taxon>Arthropoda</taxon>
        <taxon>Chelicerata</taxon>
        <taxon>Arachnida</taxon>
        <taxon>Acari</taxon>
        <taxon>Parasitiformes</taxon>
        <taxon>Ixodida</taxon>
        <taxon>Ixodoidea</taxon>
        <taxon>Ixodidae</taxon>
        <taxon>Ixodinae</taxon>
        <taxon>Ixodes</taxon>
    </lineage>
</organism>
<accession>V5HLN1</accession>
<dbReference type="EMBL" id="GANP01005869">
    <property type="protein sequence ID" value="JAB78599.1"/>
    <property type="molecule type" value="mRNA"/>
</dbReference>
<evidence type="ECO:0000313" key="2">
    <source>
        <dbReference type="EMBL" id="JAB78599.1"/>
    </source>
</evidence>